<keyword evidence="3" id="KW-0285">Flavoprotein</keyword>
<accession>A0A4R4KBJ4</accession>
<dbReference type="EMBL" id="SMJU01000008">
    <property type="protein sequence ID" value="TDB64046.1"/>
    <property type="molecule type" value="Genomic_DNA"/>
</dbReference>
<name>A0A4R4KBJ4_9BACT</name>
<dbReference type="Pfam" id="PF13450">
    <property type="entry name" value="NAD_binding_8"/>
    <property type="match status" value="1"/>
</dbReference>
<dbReference type="Proteomes" id="UP000295706">
    <property type="component" value="Unassembled WGS sequence"/>
</dbReference>
<dbReference type="Pfam" id="PF00732">
    <property type="entry name" value="GMC_oxred_N"/>
    <property type="match status" value="1"/>
</dbReference>
<organism evidence="8 9">
    <name type="scientific">Arundinibacter roseus</name>
    <dbReference type="NCBI Taxonomy" id="2070510"/>
    <lineage>
        <taxon>Bacteria</taxon>
        <taxon>Pseudomonadati</taxon>
        <taxon>Bacteroidota</taxon>
        <taxon>Cytophagia</taxon>
        <taxon>Cytophagales</taxon>
        <taxon>Spirosomataceae</taxon>
        <taxon>Arundinibacter</taxon>
    </lineage>
</organism>
<evidence type="ECO:0000256" key="2">
    <source>
        <dbReference type="ARBA" id="ARBA00010790"/>
    </source>
</evidence>
<dbReference type="PANTHER" id="PTHR42784:SF1">
    <property type="entry name" value="PYRANOSE 2-OXIDASE"/>
    <property type="match status" value="1"/>
</dbReference>
<dbReference type="GO" id="GO:0016614">
    <property type="term" value="F:oxidoreductase activity, acting on CH-OH group of donors"/>
    <property type="evidence" value="ECO:0007669"/>
    <property type="project" value="InterPro"/>
</dbReference>
<comment type="similarity">
    <text evidence="2">Belongs to the GMC oxidoreductase family.</text>
</comment>
<dbReference type="Pfam" id="PF05199">
    <property type="entry name" value="GMC_oxred_C"/>
    <property type="match status" value="1"/>
</dbReference>
<dbReference type="InterPro" id="IPR007867">
    <property type="entry name" value="GMC_OxRtase_C"/>
</dbReference>
<dbReference type="RefSeq" id="WP_132118663.1">
    <property type="nucleotide sequence ID" value="NZ_SMJU01000008.1"/>
</dbReference>
<keyword evidence="5" id="KW-0560">Oxidoreductase</keyword>
<dbReference type="Gene3D" id="3.50.50.60">
    <property type="entry name" value="FAD/NAD(P)-binding domain"/>
    <property type="match status" value="2"/>
</dbReference>
<gene>
    <name evidence="8" type="ORF">EZE20_13975</name>
</gene>
<dbReference type="InterPro" id="IPR036188">
    <property type="entry name" value="FAD/NAD-bd_sf"/>
</dbReference>
<evidence type="ECO:0000259" key="7">
    <source>
        <dbReference type="Pfam" id="PF05199"/>
    </source>
</evidence>
<evidence type="ECO:0000313" key="9">
    <source>
        <dbReference type="Proteomes" id="UP000295706"/>
    </source>
</evidence>
<dbReference type="OrthoDB" id="9787779at2"/>
<evidence type="ECO:0000256" key="3">
    <source>
        <dbReference type="ARBA" id="ARBA00022630"/>
    </source>
</evidence>
<feature type="domain" description="Glucose-methanol-choline oxidoreductase C-terminal" evidence="7">
    <location>
        <begin position="428"/>
        <end position="547"/>
    </location>
</feature>
<keyword evidence="4" id="KW-0274">FAD</keyword>
<protein>
    <submittedName>
        <fullName evidence="8">GMC family oxidoreductase</fullName>
    </submittedName>
</protein>
<dbReference type="InterPro" id="IPR000172">
    <property type="entry name" value="GMC_OxRdtase_N"/>
</dbReference>
<evidence type="ECO:0000259" key="6">
    <source>
        <dbReference type="Pfam" id="PF00732"/>
    </source>
</evidence>
<dbReference type="SUPFAM" id="SSF54373">
    <property type="entry name" value="FAD-linked reductases, C-terminal domain"/>
    <property type="match status" value="1"/>
</dbReference>
<reference evidence="8 9" key="1">
    <citation type="submission" date="2019-02" db="EMBL/GenBank/DDBJ databases">
        <title>Arundinibacter roseus gen. nov., sp. nov., a new member of the family Cytophagaceae.</title>
        <authorList>
            <person name="Szuroczki S."/>
            <person name="Khayer B."/>
            <person name="Sproer C."/>
            <person name="Toumi M."/>
            <person name="Szabo A."/>
            <person name="Felfoldi T."/>
            <person name="Schumann P."/>
            <person name="Toth E."/>
        </authorList>
    </citation>
    <scope>NUCLEOTIDE SEQUENCE [LARGE SCALE GENOMIC DNA]</scope>
    <source>
        <strain evidence="8 9">DMA-k-7a</strain>
    </source>
</reference>
<dbReference type="AlphaFoldDB" id="A0A4R4KBJ4"/>
<evidence type="ECO:0000313" key="8">
    <source>
        <dbReference type="EMBL" id="TDB64046.1"/>
    </source>
</evidence>
<feature type="domain" description="Glucose-methanol-choline oxidoreductase N-terminal" evidence="6">
    <location>
        <begin position="59"/>
        <end position="340"/>
    </location>
</feature>
<comment type="cofactor">
    <cofactor evidence="1">
        <name>FAD</name>
        <dbReference type="ChEBI" id="CHEBI:57692"/>
    </cofactor>
</comment>
<keyword evidence="9" id="KW-1185">Reference proteome</keyword>
<dbReference type="GO" id="GO:0050660">
    <property type="term" value="F:flavin adenine dinucleotide binding"/>
    <property type="evidence" value="ECO:0007669"/>
    <property type="project" value="InterPro"/>
</dbReference>
<comment type="caution">
    <text evidence="8">The sequence shown here is derived from an EMBL/GenBank/DDBJ whole genome shotgun (WGS) entry which is preliminary data.</text>
</comment>
<proteinExistence type="inferred from homology"/>
<dbReference type="PANTHER" id="PTHR42784">
    <property type="entry name" value="PYRANOSE 2-OXIDASE"/>
    <property type="match status" value="1"/>
</dbReference>
<evidence type="ECO:0000256" key="5">
    <source>
        <dbReference type="ARBA" id="ARBA00023002"/>
    </source>
</evidence>
<evidence type="ECO:0000256" key="4">
    <source>
        <dbReference type="ARBA" id="ARBA00022827"/>
    </source>
</evidence>
<dbReference type="InterPro" id="IPR051473">
    <property type="entry name" value="P2Ox-like"/>
</dbReference>
<sequence length="564" mass="62864">MNLNLKAAKQNTYDAIVVGSGISGGWAAMELTKKGLKVLLLERGRNVEHVTDYPTAMKAPWEIPHAGRLTPEEEVRYSIQSRNYGVNATNKHFFVDEIENPYVQTKNELFVWARGHQVGGRSLIWGRQCYRLSDLDFEANARDGVGIDWPIRYKELEPWYAYAEKFAGISGSKENLPQLPDSVFLPPMQMNCVEKHTSAEIVKHYPDRRMIIGRVAHLTEAKEGRGVCQFRDMCSRGCPFGGFFSTNSSTLPEAVKTGNLTLRPHSIVTKVMYDEQKQKASGVEVLDAETGTTYEYSARLIFLNASTISSTMIMLNSISSRFPTGLGNDSGQLGKNLMTHHKAGVRGTYEGFTDKYVFGRRANGIYIPRFRNVNEKHPDFLRGYNYQGSGSRGRGGAGSGFGIELKERMSQPGDAWGLGLTSFGEQLPYEDNLVRLSQDVKDKYGMPVAEIQFEWKENELKMAKDSVVQGIEMLEKAGFKDVKMTFGDPMPRSTVHEVGTARMGADPKQSLLNKHNQMHTVANVFNTDGACMPSVSCVNPSLTYMALTARACDYAVSEMKKGNI</sequence>
<evidence type="ECO:0000256" key="1">
    <source>
        <dbReference type="ARBA" id="ARBA00001974"/>
    </source>
</evidence>
<dbReference type="SUPFAM" id="SSF51905">
    <property type="entry name" value="FAD/NAD(P)-binding domain"/>
    <property type="match status" value="1"/>
</dbReference>